<dbReference type="EMBL" id="BART01018461">
    <property type="protein sequence ID" value="GAG75221.1"/>
    <property type="molecule type" value="Genomic_DNA"/>
</dbReference>
<organism evidence="1">
    <name type="scientific">marine sediment metagenome</name>
    <dbReference type="NCBI Taxonomy" id="412755"/>
    <lineage>
        <taxon>unclassified sequences</taxon>
        <taxon>metagenomes</taxon>
        <taxon>ecological metagenomes</taxon>
    </lineage>
</organism>
<accession>X1BSU7</accession>
<evidence type="ECO:0000313" key="1">
    <source>
        <dbReference type="EMBL" id="GAG75221.1"/>
    </source>
</evidence>
<comment type="caution">
    <text evidence="1">The sequence shown here is derived from an EMBL/GenBank/DDBJ whole genome shotgun (WGS) entry which is preliminary data.</text>
</comment>
<protein>
    <submittedName>
        <fullName evidence="1">Uncharacterized protein</fullName>
    </submittedName>
</protein>
<sequence length="183" mass="20434">MEKSKYDKTIELIQEISEGLMMTSQEVEDFIAVHQLEHKVEDALTVVRDLRRSGQPGAATVERQIEEPQTVLRDLRHKIMEGSDQRFEAMDKAGLLEEVVGGNPGNPVPEKCEFTKEEVKPKEHFDPLSFRTICPECPDGRCANCPPGLACVTRIITGCKEGEFVAGRCQIGTEAHTIYHGKP</sequence>
<name>X1BSU7_9ZZZZ</name>
<dbReference type="AlphaFoldDB" id="X1BSU7"/>
<proteinExistence type="predicted"/>
<reference evidence="1" key="1">
    <citation type="journal article" date="2014" name="Front. Microbiol.">
        <title>High frequency of phylogenetically diverse reductive dehalogenase-homologous genes in deep subseafloor sedimentary metagenomes.</title>
        <authorList>
            <person name="Kawai M."/>
            <person name="Futagami T."/>
            <person name="Toyoda A."/>
            <person name="Takaki Y."/>
            <person name="Nishi S."/>
            <person name="Hori S."/>
            <person name="Arai W."/>
            <person name="Tsubouchi T."/>
            <person name="Morono Y."/>
            <person name="Uchiyama I."/>
            <person name="Ito T."/>
            <person name="Fujiyama A."/>
            <person name="Inagaki F."/>
            <person name="Takami H."/>
        </authorList>
    </citation>
    <scope>NUCLEOTIDE SEQUENCE</scope>
    <source>
        <strain evidence="1">Expedition CK06-06</strain>
    </source>
</reference>
<gene>
    <name evidence="1" type="ORF">S01H4_34844</name>
</gene>